<evidence type="ECO:0000256" key="4">
    <source>
        <dbReference type="ARBA" id="ARBA00023242"/>
    </source>
</evidence>
<dbReference type="Proteomes" id="UP001431783">
    <property type="component" value="Unassembled WGS sequence"/>
</dbReference>
<dbReference type="InterPro" id="IPR006984">
    <property type="entry name" value="Fcf1/UTP23"/>
</dbReference>
<reference evidence="10 11" key="1">
    <citation type="submission" date="2023-03" db="EMBL/GenBank/DDBJ databases">
        <title>Genome insight into feeding habits of ladybird beetles.</title>
        <authorList>
            <person name="Li H.-S."/>
            <person name="Huang Y.-H."/>
            <person name="Pang H."/>
        </authorList>
    </citation>
    <scope>NUCLEOTIDE SEQUENCE [LARGE SCALE GENOMIC DNA]</scope>
    <source>
        <strain evidence="10">SYSU_2023b</strain>
        <tissue evidence="10">Whole body</tissue>
    </source>
</reference>
<dbReference type="SUPFAM" id="SSF88723">
    <property type="entry name" value="PIN domain-like"/>
    <property type="match status" value="1"/>
</dbReference>
<dbReference type="Gene3D" id="3.40.50.1010">
    <property type="entry name" value="5'-nuclease"/>
    <property type="match status" value="1"/>
</dbReference>
<evidence type="ECO:0000313" key="11">
    <source>
        <dbReference type="Proteomes" id="UP001431783"/>
    </source>
</evidence>
<dbReference type="GO" id="GO:0032040">
    <property type="term" value="C:small-subunit processome"/>
    <property type="evidence" value="ECO:0007669"/>
    <property type="project" value="InterPro"/>
</dbReference>
<dbReference type="Pfam" id="PF24779">
    <property type="entry name" value="UTP23_sensor"/>
    <property type="match status" value="1"/>
</dbReference>
<keyword evidence="3" id="KW-0698">rRNA processing</keyword>
<feature type="domain" description="UTP23 sensor motif region" evidence="9">
    <location>
        <begin position="190"/>
        <end position="207"/>
    </location>
</feature>
<keyword evidence="4" id="KW-0539">Nucleus</keyword>
<keyword evidence="11" id="KW-1185">Reference proteome</keyword>
<dbReference type="FunFam" id="3.40.50.1010:FF:000006">
    <property type="entry name" value="rRNA-processing protein UTP23 homolog"/>
    <property type="match status" value="1"/>
</dbReference>
<proteinExistence type="inferred from homology"/>
<dbReference type="GO" id="GO:0006364">
    <property type="term" value="P:rRNA processing"/>
    <property type="evidence" value="ECO:0007669"/>
    <property type="project" value="UniProtKB-KW"/>
</dbReference>
<comment type="subcellular location">
    <subcellularLocation>
        <location evidence="1">Nucleus</location>
        <location evidence="1">Nucleolus</location>
    </subcellularLocation>
</comment>
<evidence type="ECO:0000256" key="8">
    <source>
        <dbReference type="SAM" id="MobiDB-lite"/>
    </source>
</evidence>
<dbReference type="InterPro" id="IPR057776">
    <property type="entry name" value="UTP23_sensor"/>
</dbReference>
<evidence type="ECO:0000259" key="9">
    <source>
        <dbReference type="Pfam" id="PF24779"/>
    </source>
</evidence>
<evidence type="ECO:0000256" key="7">
    <source>
        <dbReference type="ARBA" id="ARBA00071400"/>
    </source>
</evidence>
<comment type="caution">
    <text evidence="10">The sequence shown here is derived from an EMBL/GenBank/DDBJ whole genome shotgun (WGS) entry which is preliminary data.</text>
</comment>
<comment type="function">
    <text evidence="5">Involved in rRNA-processing and ribosome biogenesis.</text>
</comment>
<evidence type="ECO:0000256" key="6">
    <source>
        <dbReference type="ARBA" id="ARBA00038503"/>
    </source>
</evidence>
<evidence type="ECO:0000256" key="5">
    <source>
        <dbReference type="ARBA" id="ARBA00037300"/>
    </source>
</evidence>
<feature type="compositionally biased region" description="Basic residues" evidence="8">
    <location>
        <begin position="190"/>
        <end position="208"/>
    </location>
</feature>
<name>A0AAW1V837_9CUCU</name>
<dbReference type="CDD" id="cd09866">
    <property type="entry name" value="PIN_Fcf1-Utp23-H"/>
    <property type="match status" value="1"/>
</dbReference>
<feature type="compositionally biased region" description="Basic and acidic residues" evidence="8">
    <location>
        <begin position="216"/>
        <end position="225"/>
    </location>
</feature>
<protein>
    <recommendedName>
        <fullName evidence="7">rRNA-processing protein UTP23 homolog</fullName>
    </recommendedName>
</protein>
<organism evidence="10 11">
    <name type="scientific">Henosepilachna vigintioctopunctata</name>
    <dbReference type="NCBI Taxonomy" id="420089"/>
    <lineage>
        <taxon>Eukaryota</taxon>
        <taxon>Metazoa</taxon>
        <taxon>Ecdysozoa</taxon>
        <taxon>Arthropoda</taxon>
        <taxon>Hexapoda</taxon>
        <taxon>Insecta</taxon>
        <taxon>Pterygota</taxon>
        <taxon>Neoptera</taxon>
        <taxon>Endopterygota</taxon>
        <taxon>Coleoptera</taxon>
        <taxon>Polyphaga</taxon>
        <taxon>Cucujiformia</taxon>
        <taxon>Coccinelloidea</taxon>
        <taxon>Coccinellidae</taxon>
        <taxon>Epilachninae</taxon>
        <taxon>Epilachnini</taxon>
        <taxon>Henosepilachna</taxon>
    </lineage>
</organism>
<evidence type="ECO:0000256" key="1">
    <source>
        <dbReference type="ARBA" id="ARBA00004604"/>
    </source>
</evidence>
<accession>A0AAW1V837</accession>
<gene>
    <name evidence="10" type="ORF">WA026_000615</name>
</gene>
<dbReference type="InterPro" id="IPR029060">
    <property type="entry name" value="PIN-like_dom_sf"/>
</dbReference>
<dbReference type="AlphaFoldDB" id="A0AAW1V837"/>
<comment type="similarity">
    <text evidence="6">Belongs to the UTP23/FCF1 family. UTP23 subfamily.</text>
</comment>
<dbReference type="PANTHER" id="PTHR12416">
    <property type="entry name" value="RRNA-PROCESSING PROTEIN UTP23 HOMOLOG"/>
    <property type="match status" value="1"/>
</dbReference>
<feature type="region of interest" description="Disordered" evidence="8">
    <location>
        <begin position="188"/>
        <end position="252"/>
    </location>
</feature>
<evidence type="ECO:0000256" key="2">
    <source>
        <dbReference type="ARBA" id="ARBA00022517"/>
    </source>
</evidence>
<sequence length="252" mass="29037">MKIKRYKKVQKCMEFYTNNFGFRKPYQILVDGTFCFEALQNKINISDNIPRYLQSEIKFLTTSCVIIEMENLDRKVRGAVVILKKFAVHKCGHEKKAIPGSKCLLSMLGKANENHYIIATQDRDLENNVRLIPGVPLLYLHMKTPVLEHPSEISVLNAKKKLSGIGIAEKTALDQLKQANGVLEEEMNVRKKKKRRGPNPLSCKKKKTNTQQPSIRKKEGLPEKEKRKRKKLRISKHVKEELIKNTMQPSTN</sequence>
<evidence type="ECO:0000313" key="10">
    <source>
        <dbReference type="EMBL" id="KAK9888361.1"/>
    </source>
</evidence>
<dbReference type="Pfam" id="PF04900">
    <property type="entry name" value="Fcf1"/>
    <property type="match status" value="1"/>
</dbReference>
<evidence type="ECO:0000256" key="3">
    <source>
        <dbReference type="ARBA" id="ARBA00022552"/>
    </source>
</evidence>
<dbReference type="EMBL" id="JARQZJ010000121">
    <property type="protein sequence ID" value="KAK9888361.1"/>
    <property type="molecule type" value="Genomic_DNA"/>
</dbReference>
<feature type="compositionally biased region" description="Basic residues" evidence="8">
    <location>
        <begin position="226"/>
        <end position="236"/>
    </location>
</feature>
<keyword evidence="2" id="KW-0690">Ribosome biogenesis</keyword>